<gene>
    <name evidence="1" type="ORF">B0A55_06534</name>
</gene>
<protein>
    <submittedName>
        <fullName evidence="1">Uncharacterized protein</fullName>
    </submittedName>
</protein>
<dbReference type="Proteomes" id="UP000309340">
    <property type="component" value="Unassembled WGS sequence"/>
</dbReference>
<comment type="caution">
    <text evidence="1">The sequence shown here is derived from an EMBL/GenBank/DDBJ whole genome shotgun (WGS) entry which is preliminary data.</text>
</comment>
<keyword evidence="2" id="KW-1185">Reference proteome</keyword>
<name>A0A4U0X1M5_9PEZI</name>
<accession>A0A4U0X1M5</accession>
<reference evidence="1 2" key="1">
    <citation type="submission" date="2017-03" db="EMBL/GenBank/DDBJ databases">
        <title>Genomes of endolithic fungi from Antarctica.</title>
        <authorList>
            <person name="Coleine C."/>
            <person name="Masonjones S."/>
            <person name="Stajich J.E."/>
        </authorList>
    </citation>
    <scope>NUCLEOTIDE SEQUENCE [LARGE SCALE GENOMIC DNA]</scope>
    <source>
        <strain evidence="1 2">CCFEE 5184</strain>
    </source>
</reference>
<dbReference type="EMBL" id="NAJQ01000409">
    <property type="protein sequence ID" value="TKA70150.1"/>
    <property type="molecule type" value="Genomic_DNA"/>
</dbReference>
<proteinExistence type="predicted"/>
<sequence>MPLPSSTTTQLPRNDSFSAADIHKAFKASASKPRNDLSLRIVDWFMGGLRKTGLAGDEWSVQAECGNALGVGA</sequence>
<evidence type="ECO:0000313" key="2">
    <source>
        <dbReference type="Proteomes" id="UP000309340"/>
    </source>
</evidence>
<organism evidence="1 2">
    <name type="scientific">Friedmanniomyces simplex</name>
    <dbReference type="NCBI Taxonomy" id="329884"/>
    <lineage>
        <taxon>Eukaryota</taxon>
        <taxon>Fungi</taxon>
        <taxon>Dikarya</taxon>
        <taxon>Ascomycota</taxon>
        <taxon>Pezizomycotina</taxon>
        <taxon>Dothideomycetes</taxon>
        <taxon>Dothideomycetidae</taxon>
        <taxon>Mycosphaerellales</taxon>
        <taxon>Teratosphaeriaceae</taxon>
        <taxon>Friedmanniomyces</taxon>
    </lineage>
</organism>
<dbReference type="OrthoDB" id="3643946at2759"/>
<evidence type="ECO:0000313" key="1">
    <source>
        <dbReference type="EMBL" id="TKA70150.1"/>
    </source>
</evidence>
<dbReference type="AlphaFoldDB" id="A0A4U0X1M5"/>